<name>A0A4Q5KEN5_9GAMM</name>
<reference evidence="11 12" key="1">
    <citation type="submission" date="2019-02" db="EMBL/GenBank/DDBJ databases">
        <title>Genome sequences of Aliivibrio finisterrensis strains from farmed Atlantic salmon.</title>
        <authorList>
            <person name="Bowman J.P."/>
        </authorList>
    </citation>
    <scope>NUCLEOTIDE SEQUENCE [LARGE SCALE GENOMIC DNA]</scope>
    <source>
        <strain evidence="11 12">A32</strain>
    </source>
</reference>
<comment type="similarity">
    <text evidence="2">Belongs to the porin LamB (TC 1.B.3) family.</text>
</comment>
<evidence type="ECO:0000256" key="4">
    <source>
        <dbReference type="ARBA" id="ARBA00022452"/>
    </source>
</evidence>
<dbReference type="GeneID" id="56276575"/>
<keyword evidence="5" id="KW-0812">Transmembrane</keyword>
<evidence type="ECO:0000256" key="6">
    <source>
        <dbReference type="ARBA" id="ARBA00023065"/>
    </source>
</evidence>
<keyword evidence="10" id="KW-0732">Signal</keyword>
<dbReference type="OrthoDB" id="106611at2"/>
<evidence type="ECO:0000256" key="7">
    <source>
        <dbReference type="ARBA" id="ARBA00023114"/>
    </source>
</evidence>
<keyword evidence="7" id="KW-0626">Porin</keyword>
<evidence type="ECO:0000256" key="10">
    <source>
        <dbReference type="SAM" id="SignalP"/>
    </source>
</evidence>
<keyword evidence="3" id="KW-0813">Transport</keyword>
<dbReference type="GO" id="GO:0015288">
    <property type="term" value="F:porin activity"/>
    <property type="evidence" value="ECO:0007669"/>
    <property type="project" value="UniProtKB-KW"/>
</dbReference>
<dbReference type="SUPFAM" id="SSF56935">
    <property type="entry name" value="Porins"/>
    <property type="match status" value="1"/>
</dbReference>
<dbReference type="Proteomes" id="UP000293465">
    <property type="component" value="Unassembled WGS sequence"/>
</dbReference>
<evidence type="ECO:0000313" key="12">
    <source>
        <dbReference type="Proteomes" id="UP000293465"/>
    </source>
</evidence>
<evidence type="ECO:0000256" key="2">
    <source>
        <dbReference type="ARBA" id="ARBA00007055"/>
    </source>
</evidence>
<sequence length="426" mass="47112">MKLLPVALAVTATLSSFSIFAETDPLDNIQLDDQQPLVISPQTDIPDGIVFSGYARYGFHFSDDVEKYVSADGQLIGNAAGRLGNEGNGGEFQFAKGFVSNNGTIWDVVVMLEHWGDEVGLKKFYAGATNVFESQPNAYIWAGRDFHNRPQTGLNDYFWMMNDSQGAGIKNLEFGNVKFDMAAVAQVVDGGGTGDSGNYAITSKLHGINLTDALDLSFYANYGFSSKNTEKNREDDTTCKGVDRNGTCYVDDIDSYQLALELNHSVGMMSNKFVTRYGNNADNNIFNKTEDLSTLLVQLEGKLVMSNQTNIEYLVGYQSLEDKNASQDDRANYSAIVRPTYAWNNIHSTWLEAGYSLVDFDNQSGQNDAWKVTLSQNISFDMDSGARPMLRFYATVGDSNTEVDLTRGETGKQDTFAVGAMWEAWW</sequence>
<evidence type="ECO:0000256" key="8">
    <source>
        <dbReference type="ARBA" id="ARBA00023136"/>
    </source>
</evidence>
<evidence type="ECO:0000256" key="1">
    <source>
        <dbReference type="ARBA" id="ARBA00004571"/>
    </source>
</evidence>
<evidence type="ECO:0000313" key="11">
    <source>
        <dbReference type="EMBL" id="RYU44506.1"/>
    </source>
</evidence>
<evidence type="ECO:0000256" key="5">
    <source>
        <dbReference type="ARBA" id="ARBA00022692"/>
    </source>
</evidence>
<organism evidence="11 12">
    <name type="scientific">Aliivibrio finisterrensis</name>
    <dbReference type="NCBI Taxonomy" id="511998"/>
    <lineage>
        <taxon>Bacteria</taxon>
        <taxon>Pseudomonadati</taxon>
        <taxon>Pseudomonadota</taxon>
        <taxon>Gammaproteobacteria</taxon>
        <taxon>Vibrionales</taxon>
        <taxon>Vibrionaceae</taxon>
        <taxon>Aliivibrio</taxon>
    </lineage>
</organism>
<keyword evidence="9" id="KW-0998">Cell outer membrane</keyword>
<dbReference type="PANTHER" id="PTHR38762:SF1">
    <property type="entry name" value="CRYPTIC OUTER MEMBRANE PORIN BGLH-RELATED"/>
    <property type="match status" value="1"/>
</dbReference>
<dbReference type="RefSeq" id="WP_130088060.1">
    <property type="nucleotide sequence ID" value="NZ_SEZJ01000017.1"/>
</dbReference>
<dbReference type="EMBL" id="SEZJ01000017">
    <property type="protein sequence ID" value="RYU44506.1"/>
    <property type="molecule type" value="Genomic_DNA"/>
</dbReference>
<dbReference type="InterPro" id="IPR036998">
    <property type="entry name" value="Porin_LamB_sf"/>
</dbReference>
<dbReference type="InterPro" id="IPR050286">
    <property type="entry name" value="G_neg_Bact_CarbUptk_Porin"/>
</dbReference>
<dbReference type="GO" id="GO:0015774">
    <property type="term" value="P:polysaccharide transport"/>
    <property type="evidence" value="ECO:0007669"/>
    <property type="project" value="TreeGrafter"/>
</dbReference>
<comment type="subcellular location">
    <subcellularLocation>
        <location evidence="1">Cell outer membrane</location>
        <topology evidence="1">Multi-pass membrane protein</topology>
    </subcellularLocation>
</comment>
<dbReference type="GO" id="GO:0015144">
    <property type="term" value="F:carbohydrate transmembrane transporter activity"/>
    <property type="evidence" value="ECO:0007669"/>
    <property type="project" value="TreeGrafter"/>
</dbReference>
<keyword evidence="8" id="KW-0472">Membrane</keyword>
<dbReference type="InterPro" id="IPR003192">
    <property type="entry name" value="Porin_LamB"/>
</dbReference>
<dbReference type="AlphaFoldDB" id="A0A4Q5KEN5"/>
<gene>
    <name evidence="11" type="ORF">ERW49_16005</name>
</gene>
<proteinExistence type="inferred from homology"/>
<dbReference type="GO" id="GO:0009279">
    <property type="term" value="C:cell outer membrane"/>
    <property type="evidence" value="ECO:0007669"/>
    <property type="project" value="UniProtKB-SubCell"/>
</dbReference>
<accession>A0A4Q5KEN5</accession>
<dbReference type="Pfam" id="PF02264">
    <property type="entry name" value="LamB"/>
    <property type="match status" value="1"/>
</dbReference>
<feature type="chain" id="PRO_5020426222" evidence="10">
    <location>
        <begin position="22"/>
        <end position="426"/>
    </location>
</feature>
<protein>
    <submittedName>
        <fullName evidence="11">Carbohydrate porin</fullName>
    </submittedName>
</protein>
<dbReference type="GO" id="GO:0006811">
    <property type="term" value="P:monoatomic ion transport"/>
    <property type="evidence" value="ECO:0007669"/>
    <property type="project" value="UniProtKB-KW"/>
</dbReference>
<comment type="caution">
    <text evidence="11">The sequence shown here is derived from an EMBL/GenBank/DDBJ whole genome shotgun (WGS) entry which is preliminary data.</text>
</comment>
<dbReference type="PANTHER" id="PTHR38762">
    <property type="entry name" value="CRYPTIC OUTER MEMBRANE PORIN BGLH-RELATED"/>
    <property type="match status" value="1"/>
</dbReference>
<keyword evidence="4" id="KW-1134">Transmembrane beta strand</keyword>
<evidence type="ECO:0000256" key="9">
    <source>
        <dbReference type="ARBA" id="ARBA00023237"/>
    </source>
</evidence>
<keyword evidence="6" id="KW-0406">Ion transport</keyword>
<feature type="signal peptide" evidence="10">
    <location>
        <begin position="1"/>
        <end position="21"/>
    </location>
</feature>
<dbReference type="Gene3D" id="2.40.170.10">
    <property type="entry name" value="Porin, LamB type"/>
    <property type="match status" value="1"/>
</dbReference>
<dbReference type="GO" id="GO:0046930">
    <property type="term" value="C:pore complex"/>
    <property type="evidence" value="ECO:0007669"/>
    <property type="project" value="UniProtKB-KW"/>
</dbReference>
<evidence type="ECO:0000256" key="3">
    <source>
        <dbReference type="ARBA" id="ARBA00022448"/>
    </source>
</evidence>